<name>A0AAN7W689_9PEZI</name>
<proteinExistence type="predicted"/>
<feature type="transmembrane region" description="Helical" evidence="1">
    <location>
        <begin position="97"/>
        <end position="117"/>
    </location>
</feature>
<keyword evidence="1" id="KW-0472">Membrane</keyword>
<evidence type="ECO:0000256" key="1">
    <source>
        <dbReference type="SAM" id="Phobius"/>
    </source>
</evidence>
<organism evidence="2 3">
    <name type="scientific">Elasticomyces elasticus</name>
    <dbReference type="NCBI Taxonomy" id="574655"/>
    <lineage>
        <taxon>Eukaryota</taxon>
        <taxon>Fungi</taxon>
        <taxon>Dikarya</taxon>
        <taxon>Ascomycota</taxon>
        <taxon>Pezizomycotina</taxon>
        <taxon>Dothideomycetes</taxon>
        <taxon>Dothideomycetidae</taxon>
        <taxon>Mycosphaerellales</taxon>
        <taxon>Teratosphaeriaceae</taxon>
        <taxon>Elasticomyces</taxon>
    </lineage>
</organism>
<feature type="transmembrane region" description="Helical" evidence="1">
    <location>
        <begin position="155"/>
        <end position="176"/>
    </location>
</feature>
<reference evidence="2" key="1">
    <citation type="submission" date="2023-08" db="EMBL/GenBank/DDBJ databases">
        <title>Black Yeasts Isolated from many extreme environments.</title>
        <authorList>
            <person name="Coleine C."/>
            <person name="Stajich J.E."/>
            <person name="Selbmann L."/>
        </authorList>
    </citation>
    <scope>NUCLEOTIDE SEQUENCE</scope>
    <source>
        <strain evidence="2">CCFEE 5810</strain>
    </source>
</reference>
<keyword evidence="1" id="KW-0812">Transmembrane</keyword>
<keyword evidence="1" id="KW-1133">Transmembrane helix</keyword>
<dbReference type="Proteomes" id="UP001310594">
    <property type="component" value="Unassembled WGS sequence"/>
</dbReference>
<dbReference type="InterPro" id="IPR013901">
    <property type="entry name" value="Anthrone_oxy"/>
</dbReference>
<dbReference type="EMBL" id="JAVRQU010000008">
    <property type="protein sequence ID" value="KAK5700046.1"/>
    <property type="molecule type" value="Genomic_DNA"/>
</dbReference>
<gene>
    <name evidence="2" type="ORF">LTR97_006180</name>
</gene>
<accession>A0AAN7W689</accession>
<dbReference type="AlphaFoldDB" id="A0AAN7W689"/>
<protein>
    <submittedName>
        <fullName evidence="2">Uncharacterized protein</fullName>
    </submittedName>
</protein>
<feature type="transmembrane region" description="Helical" evidence="1">
    <location>
        <begin position="67"/>
        <end position="85"/>
    </location>
</feature>
<evidence type="ECO:0000313" key="2">
    <source>
        <dbReference type="EMBL" id="KAK5700046.1"/>
    </source>
</evidence>
<feature type="transmembrane region" description="Helical" evidence="1">
    <location>
        <begin position="12"/>
        <end position="34"/>
    </location>
</feature>
<sequence length="177" mass="20117">MDILSNPTFIKAFAALNIVWIAVVAGCAISMYIFSIPVIEKGQDFSSAVMLRQFHDLINRGTKYLQGGSRIQAILLIILVYLTYTHPDPEISGRWKYFAAATFIGAQVAWYEVVFVFPTNDRLIEMESQLKRTDDADADRRARAEVLRLFDKWRFWHVGRIVIPFAAVAVGMAGLLW</sequence>
<dbReference type="Pfam" id="PF08592">
    <property type="entry name" value="Anthrone_oxy"/>
    <property type="match status" value="1"/>
</dbReference>
<comment type="caution">
    <text evidence="2">The sequence shown here is derived from an EMBL/GenBank/DDBJ whole genome shotgun (WGS) entry which is preliminary data.</text>
</comment>
<evidence type="ECO:0000313" key="3">
    <source>
        <dbReference type="Proteomes" id="UP001310594"/>
    </source>
</evidence>